<gene>
    <name evidence="1" type="ordered locus">OCA5_c24200</name>
</gene>
<dbReference type="Pfam" id="PF05136">
    <property type="entry name" value="Phage_portal_2"/>
    <property type="match status" value="1"/>
</dbReference>
<dbReference type="HOGENOM" id="CLU_027870_3_0_5"/>
<evidence type="ECO:0000313" key="1">
    <source>
        <dbReference type="EMBL" id="AEI07116.1"/>
    </source>
</evidence>
<dbReference type="RefSeq" id="WP_013913213.1">
    <property type="nucleotide sequence ID" value="NC_015684.1"/>
</dbReference>
<accession>F8C0P0</accession>
<dbReference type="OrthoDB" id="9770450at2"/>
<keyword evidence="2" id="KW-1185">Reference proteome</keyword>
<organism evidence="1 2">
    <name type="scientific">Afipia carboxidovorans (strain ATCC 49405 / DSM 1227 / KCTC 32145 / OM5)</name>
    <name type="common">Oligotropha carboxidovorans</name>
    <dbReference type="NCBI Taxonomy" id="504832"/>
    <lineage>
        <taxon>Bacteria</taxon>
        <taxon>Pseudomonadati</taxon>
        <taxon>Pseudomonadota</taxon>
        <taxon>Alphaproteobacteria</taxon>
        <taxon>Hyphomicrobiales</taxon>
        <taxon>Nitrobacteraceae</taxon>
        <taxon>Afipia</taxon>
    </lineage>
</organism>
<dbReference type="PATRIC" id="fig|504832.7.peg.2549"/>
<evidence type="ECO:0000313" key="2">
    <source>
        <dbReference type="Proteomes" id="UP000007730"/>
    </source>
</evidence>
<dbReference type="AlphaFoldDB" id="F8C0P0"/>
<name>F8C0P0_AFIC5</name>
<dbReference type="InterPro" id="IPR006429">
    <property type="entry name" value="Phage_lambda_portal"/>
</dbReference>
<dbReference type="KEGG" id="ocg:OCA5_c24200"/>
<dbReference type="GO" id="GO:0019068">
    <property type="term" value="P:virion assembly"/>
    <property type="evidence" value="ECO:0007669"/>
    <property type="project" value="InterPro"/>
</dbReference>
<dbReference type="GO" id="GO:0005198">
    <property type="term" value="F:structural molecule activity"/>
    <property type="evidence" value="ECO:0007669"/>
    <property type="project" value="InterPro"/>
</dbReference>
<dbReference type="NCBIfam" id="TIGR01539">
    <property type="entry name" value="portal_lambda"/>
    <property type="match status" value="1"/>
</dbReference>
<dbReference type="STRING" id="504832.OCA5_c24200"/>
<sequence length="537" mass="59678">MANVTKPRLRVNTRGAVVGTYVEGELVRPSHQSGYMRGNASPFFFDWNPALRDQRDDVFVSYQQAAARAIDAIHNSGWISGAVEQAVSATVGAGGLRLAARPNPQRLGWDAEKTNNWSEIVEGRWKEWSERPFECDAAGKSSIAQQTENVLRAYFSHGEALALLPFINRAGRRGTKVQLLPPHRLTQDTNLATRMFQGVSIDSYGMPVSYRIRNHKDDFFLASYSPWVDVRARDAAGRPQVIHLFEGREGQMRGITPMAPALQTVRQYDQLSDATLQTALIQAIFAATITSEGPTQQVLEALQSEEEQHTDAPSIGTLLGAQAAWYQNTKIDLGGASRIAHLFPGNKLEFLRSEQPNGTYEAFAKFLLREIARALGLSFETMTGDYTGATYSSVRMATSENWPIILRRRANICGRFLQMIYEAWLEEEIDSGLIPFDGGLMGFIANKPAAVIANWRGPAKPQADDLKTAKAHEVYKNLRLMSDERIADDLGYDIGDEYERMAREAALRKQYGIPDPVPVQDDPVANALLNDKQKEAA</sequence>
<dbReference type="eggNOG" id="COG5511">
    <property type="taxonomic scope" value="Bacteria"/>
</dbReference>
<dbReference type="Proteomes" id="UP000007730">
    <property type="component" value="Chromosome"/>
</dbReference>
<proteinExistence type="predicted"/>
<reference evidence="1 2" key="1">
    <citation type="journal article" date="2011" name="J. Bacteriol.">
        <title>Complete genome sequences of the chemolithoautotrophic Oligotropha carboxidovorans strains OM4 and OM5.</title>
        <authorList>
            <person name="Volland S."/>
            <person name="Rachinger M."/>
            <person name="Strittmatter A."/>
            <person name="Daniel R."/>
            <person name="Gottschalk G."/>
            <person name="Meyer O."/>
        </authorList>
    </citation>
    <scope>NUCLEOTIDE SEQUENCE [LARGE SCALE GENOMIC DNA]</scope>
    <source>
        <strain evidence="2">ATCC 49405 / DSM 1227 / KCTC 32145 / OM5</strain>
    </source>
</reference>
<dbReference type="EMBL" id="CP002826">
    <property type="protein sequence ID" value="AEI07116.1"/>
    <property type="molecule type" value="Genomic_DNA"/>
</dbReference>
<protein>
    <submittedName>
        <fullName evidence="1">Phage portal protein, lambda</fullName>
    </submittedName>
</protein>